<sequence length="89" mass="10002">MEVATQARKLLAICNANPTDEHTIDYDEHNPFQICARSYTPIYHGRESEACVYCGASYLPKYKGELCAVCTVSVIDTHRNAYGLQICKK</sequence>
<evidence type="ECO:0000313" key="2">
    <source>
        <dbReference type="Proteomes" id="UP000079169"/>
    </source>
</evidence>
<reference evidence="3" key="1">
    <citation type="submission" date="2025-08" db="UniProtKB">
        <authorList>
            <consortium name="RefSeq"/>
        </authorList>
    </citation>
    <scope>IDENTIFICATION</scope>
</reference>
<dbReference type="RefSeq" id="XP_008467454.1">
    <property type="nucleotide sequence ID" value="XM_008469232.2"/>
</dbReference>
<dbReference type="GO" id="GO:0030126">
    <property type="term" value="C:COPI vesicle coat"/>
    <property type="evidence" value="ECO:0007669"/>
    <property type="project" value="InterPro"/>
</dbReference>
<keyword evidence="2" id="KW-1185">Reference proteome</keyword>
<proteinExistence type="predicted"/>
<dbReference type="GO" id="GO:0016192">
    <property type="term" value="P:vesicle-mediated transport"/>
    <property type="evidence" value="ECO:0007669"/>
    <property type="project" value="InterPro"/>
</dbReference>
<dbReference type="STRING" id="121845.A0A1S3CTN3"/>
<dbReference type="GO" id="GO:0005198">
    <property type="term" value="F:structural molecule activity"/>
    <property type="evidence" value="ECO:0007669"/>
    <property type="project" value="InterPro"/>
</dbReference>
<feature type="domain" description="Coatomer alpha subunit C-terminal" evidence="1">
    <location>
        <begin position="2"/>
        <end position="87"/>
    </location>
</feature>
<evidence type="ECO:0000259" key="1">
    <source>
        <dbReference type="Pfam" id="PF06957"/>
    </source>
</evidence>
<dbReference type="Pfam" id="PF06957">
    <property type="entry name" value="COPI_C"/>
    <property type="match status" value="1"/>
</dbReference>
<accession>A0A1S3CTN3</accession>
<gene>
    <name evidence="3" type="primary">LOC103504929</name>
</gene>
<name>A0A1S3CTN3_DIACI</name>
<dbReference type="InterPro" id="IPR010714">
    <property type="entry name" value="Coatomer_asu_C"/>
</dbReference>
<dbReference type="Proteomes" id="UP000079169">
    <property type="component" value="Unplaced"/>
</dbReference>
<dbReference type="GO" id="GO:0006886">
    <property type="term" value="P:intracellular protein transport"/>
    <property type="evidence" value="ECO:0007669"/>
    <property type="project" value="InterPro"/>
</dbReference>
<organism evidence="2 3">
    <name type="scientific">Diaphorina citri</name>
    <name type="common">Asian citrus psyllid</name>
    <dbReference type="NCBI Taxonomy" id="121845"/>
    <lineage>
        <taxon>Eukaryota</taxon>
        <taxon>Metazoa</taxon>
        <taxon>Ecdysozoa</taxon>
        <taxon>Arthropoda</taxon>
        <taxon>Hexapoda</taxon>
        <taxon>Insecta</taxon>
        <taxon>Pterygota</taxon>
        <taxon>Neoptera</taxon>
        <taxon>Paraneoptera</taxon>
        <taxon>Hemiptera</taxon>
        <taxon>Sternorrhyncha</taxon>
        <taxon>Psylloidea</taxon>
        <taxon>Psyllidae</taxon>
        <taxon>Diaphorininae</taxon>
        <taxon>Diaphorina</taxon>
    </lineage>
</organism>
<dbReference type="PaxDb" id="121845-A0A1S3CTN3"/>
<dbReference type="KEGG" id="dci:103504929"/>
<protein>
    <submittedName>
        <fullName evidence="3">Coatomer subunit alpha-like</fullName>
    </submittedName>
</protein>
<dbReference type="AlphaFoldDB" id="A0A1S3CTN3"/>
<dbReference type="GeneID" id="103504929"/>
<evidence type="ECO:0000313" key="3">
    <source>
        <dbReference type="RefSeq" id="XP_008467454.1"/>
    </source>
</evidence>